<organism evidence="2 3">
    <name type="scientific">Seminavis robusta</name>
    <dbReference type="NCBI Taxonomy" id="568900"/>
    <lineage>
        <taxon>Eukaryota</taxon>
        <taxon>Sar</taxon>
        <taxon>Stramenopiles</taxon>
        <taxon>Ochrophyta</taxon>
        <taxon>Bacillariophyta</taxon>
        <taxon>Bacillariophyceae</taxon>
        <taxon>Bacillariophycidae</taxon>
        <taxon>Naviculales</taxon>
        <taxon>Naviculaceae</taxon>
        <taxon>Seminavis</taxon>
    </lineage>
</organism>
<comment type="caution">
    <text evidence="2">The sequence shown here is derived from an EMBL/GenBank/DDBJ whole genome shotgun (WGS) entry which is preliminary data.</text>
</comment>
<feature type="compositionally biased region" description="Basic and acidic residues" evidence="1">
    <location>
        <begin position="84"/>
        <end position="104"/>
    </location>
</feature>
<dbReference type="GO" id="GO:0005743">
    <property type="term" value="C:mitochondrial inner membrane"/>
    <property type="evidence" value="ECO:0007669"/>
    <property type="project" value="InterPro"/>
</dbReference>
<evidence type="ECO:0000313" key="2">
    <source>
        <dbReference type="EMBL" id="CAB9530518.1"/>
    </source>
</evidence>
<dbReference type="EMBL" id="CAICTM010002906">
    <property type="protein sequence ID" value="CAB9530518.1"/>
    <property type="molecule type" value="Genomic_DNA"/>
</dbReference>
<reference evidence="2" key="1">
    <citation type="submission" date="2020-06" db="EMBL/GenBank/DDBJ databases">
        <authorList>
            <consortium name="Plant Systems Biology data submission"/>
        </authorList>
    </citation>
    <scope>NUCLEOTIDE SEQUENCE</scope>
    <source>
        <strain evidence="2">D6</strain>
    </source>
</reference>
<keyword evidence="3" id="KW-1185">Reference proteome</keyword>
<dbReference type="InterPro" id="IPR044980">
    <property type="entry name" value="NDUFB2_plant/fungi"/>
</dbReference>
<accession>A0A9N8I0W0</accession>
<gene>
    <name evidence="2" type="ORF">SEMRO_2908_G340061.1</name>
</gene>
<protein>
    <submittedName>
        <fullName evidence="2">Uncharacterized protein</fullName>
    </submittedName>
</protein>
<feature type="region of interest" description="Disordered" evidence="1">
    <location>
        <begin position="84"/>
        <end position="140"/>
    </location>
</feature>
<feature type="region of interest" description="Disordered" evidence="1">
    <location>
        <begin position="1"/>
        <end position="23"/>
    </location>
</feature>
<dbReference type="Proteomes" id="UP001153069">
    <property type="component" value="Unassembled WGS sequence"/>
</dbReference>
<evidence type="ECO:0000256" key="1">
    <source>
        <dbReference type="SAM" id="MobiDB-lite"/>
    </source>
</evidence>
<proteinExistence type="predicted"/>
<dbReference type="GO" id="GO:0045271">
    <property type="term" value="C:respiratory chain complex I"/>
    <property type="evidence" value="ECO:0007669"/>
    <property type="project" value="InterPro"/>
</dbReference>
<dbReference type="PANTHER" id="PTHR36987">
    <property type="entry name" value="NADH DEHYDROGENASE [UBIQUINONE] 1 BETA SUBCOMPLEX SUBUNIT 2-LIKE"/>
    <property type="match status" value="1"/>
</dbReference>
<dbReference type="OrthoDB" id="5985090at2759"/>
<name>A0A9N8I0W0_9STRA</name>
<dbReference type="PANTHER" id="PTHR36987:SF1">
    <property type="entry name" value="NADH DEHYDROGENASE [UBIQUINONE] 1 BETA SUBCOMPLEX SUBUNIT 2"/>
    <property type="match status" value="1"/>
</dbReference>
<dbReference type="AlphaFoldDB" id="A0A9N8I0W0"/>
<feature type="compositionally biased region" description="Polar residues" evidence="1">
    <location>
        <begin position="1"/>
        <end position="11"/>
    </location>
</feature>
<evidence type="ECO:0000313" key="3">
    <source>
        <dbReference type="Proteomes" id="UP001153069"/>
    </source>
</evidence>
<sequence length="140" mass="15511">MLSRAASTIGRTSVRRMRRGPSTTTTAVVQRRTMGGGGAAMEGSPAMMGTAAEVFGVICWLWVFSRAREDLPWILGFRHPWDHVEDPFAPHDSHGHGSASKEETIASWDKFNARSIKPGEDDDDDDDEDEDDDDDDDDDE</sequence>
<feature type="compositionally biased region" description="Acidic residues" evidence="1">
    <location>
        <begin position="120"/>
        <end position="140"/>
    </location>
</feature>